<gene>
    <name evidence="1" type="ORF">BXYJ_LOCUS4055</name>
</gene>
<protein>
    <submittedName>
        <fullName evidence="1">(pine wood nematode) hypothetical protein</fullName>
    </submittedName>
</protein>
<sequence>MDIKRMKNKVDDSNWRITPYRNGNSPRYTFDEIVADSFDSVKKLGINASHCQLYEMYNPNLGRLRRSHTYSALAPTNGMKFFDRYVPPDMRPYSPYKPKQSEWKLTSEKQTKTIHTPANITSDSPQIPLPLTHRRQYPVPADPTRYENFATYWGGRARGLEYTQHSLHDPDYDTYGTTEDRRYHRLYWAPQLIEKQPTARHARQVIMIPYY</sequence>
<reference evidence="4" key="1">
    <citation type="submission" date="2016-11" db="UniProtKB">
        <authorList>
            <consortium name="WormBaseParasite"/>
        </authorList>
    </citation>
    <scope>IDENTIFICATION</scope>
</reference>
<dbReference type="OrthoDB" id="5785141at2759"/>
<dbReference type="EMBL" id="CAJFCV020000002">
    <property type="protein sequence ID" value="CAG9097384.1"/>
    <property type="molecule type" value="Genomic_DNA"/>
</dbReference>
<accession>A0A1I7SSN0</accession>
<dbReference type="eggNOG" id="ENOG502SU83">
    <property type="taxonomic scope" value="Eukaryota"/>
</dbReference>
<dbReference type="Proteomes" id="UP000582659">
    <property type="component" value="Unassembled WGS sequence"/>
</dbReference>
<dbReference type="Proteomes" id="UP000659654">
    <property type="component" value="Unassembled WGS sequence"/>
</dbReference>
<proteinExistence type="predicted"/>
<evidence type="ECO:0000313" key="4">
    <source>
        <dbReference type="WBParaSite" id="BXY_1604700.1"/>
    </source>
</evidence>
<reference evidence="1" key="2">
    <citation type="submission" date="2020-09" db="EMBL/GenBank/DDBJ databases">
        <authorList>
            <person name="Kikuchi T."/>
        </authorList>
    </citation>
    <scope>NUCLEOTIDE SEQUENCE</scope>
    <source>
        <strain evidence="1">Ka4C1</strain>
    </source>
</reference>
<dbReference type="Proteomes" id="UP000095284">
    <property type="component" value="Unplaced"/>
</dbReference>
<name>A0A1I7SSN0_BURXY</name>
<evidence type="ECO:0000313" key="1">
    <source>
        <dbReference type="EMBL" id="CAD5215489.1"/>
    </source>
</evidence>
<evidence type="ECO:0000313" key="2">
    <source>
        <dbReference type="Proteomes" id="UP000095284"/>
    </source>
</evidence>
<dbReference type="AlphaFoldDB" id="A0A1I7SSN0"/>
<evidence type="ECO:0000313" key="3">
    <source>
        <dbReference type="Proteomes" id="UP000659654"/>
    </source>
</evidence>
<keyword evidence="3" id="KW-1185">Reference proteome</keyword>
<dbReference type="SMR" id="A0A1I7SSN0"/>
<dbReference type="WBParaSite" id="BXY_1604700.1">
    <property type="protein sequence ID" value="BXY_1604700.1"/>
    <property type="gene ID" value="BXY_1604700"/>
</dbReference>
<organism evidence="2 4">
    <name type="scientific">Bursaphelenchus xylophilus</name>
    <name type="common">Pinewood nematode worm</name>
    <name type="synonym">Aphelenchoides xylophilus</name>
    <dbReference type="NCBI Taxonomy" id="6326"/>
    <lineage>
        <taxon>Eukaryota</taxon>
        <taxon>Metazoa</taxon>
        <taxon>Ecdysozoa</taxon>
        <taxon>Nematoda</taxon>
        <taxon>Chromadorea</taxon>
        <taxon>Rhabditida</taxon>
        <taxon>Tylenchina</taxon>
        <taxon>Tylenchomorpha</taxon>
        <taxon>Aphelenchoidea</taxon>
        <taxon>Aphelenchoididae</taxon>
        <taxon>Bursaphelenchus</taxon>
    </lineage>
</organism>
<dbReference type="EMBL" id="CAJFDI010000002">
    <property type="protein sequence ID" value="CAD5215489.1"/>
    <property type="molecule type" value="Genomic_DNA"/>
</dbReference>